<dbReference type="Pfam" id="PF03781">
    <property type="entry name" value="FGE-sulfatase"/>
    <property type="match status" value="1"/>
</dbReference>
<name>A0ABV1X6E0_9ACTN</name>
<dbReference type="EMBL" id="JBEPEK010000348">
    <property type="protein sequence ID" value="MER7184594.1"/>
    <property type="molecule type" value="Genomic_DNA"/>
</dbReference>
<dbReference type="SUPFAM" id="SSF56436">
    <property type="entry name" value="C-type lectin-like"/>
    <property type="match status" value="1"/>
</dbReference>
<dbReference type="InterPro" id="IPR042095">
    <property type="entry name" value="SUMF_sf"/>
</dbReference>
<organism evidence="2 3">
    <name type="scientific">Streptomyces hyaluromycini</name>
    <dbReference type="NCBI Taxonomy" id="1377993"/>
    <lineage>
        <taxon>Bacteria</taxon>
        <taxon>Bacillati</taxon>
        <taxon>Actinomycetota</taxon>
        <taxon>Actinomycetes</taxon>
        <taxon>Kitasatosporales</taxon>
        <taxon>Streptomycetaceae</taxon>
        <taxon>Streptomyces</taxon>
    </lineage>
</organism>
<reference evidence="2 3" key="1">
    <citation type="submission" date="2024-06" db="EMBL/GenBank/DDBJ databases">
        <title>The Natural Products Discovery Center: Release of the First 8490 Sequenced Strains for Exploring Actinobacteria Biosynthetic Diversity.</title>
        <authorList>
            <person name="Kalkreuter E."/>
            <person name="Kautsar S.A."/>
            <person name="Yang D."/>
            <person name="Bader C.D."/>
            <person name="Teijaro C.N."/>
            <person name="Fluegel L."/>
            <person name="Davis C.M."/>
            <person name="Simpson J.R."/>
            <person name="Lauterbach L."/>
            <person name="Steele A.D."/>
            <person name="Gui C."/>
            <person name="Meng S."/>
            <person name="Li G."/>
            <person name="Viehrig K."/>
            <person name="Ye F."/>
            <person name="Su P."/>
            <person name="Kiefer A.F."/>
            <person name="Nichols A."/>
            <person name="Cepeda A.J."/>
            <person name="Yan W."/>
            <person name="Fan B."/>
            <person name="Jiang Y."/>
            <person name="Adhikari A."/>
            <person name="Zheng C.-J."/>
            <person name="Schuster L."/>
            <person name="Cowan T.M."/>
            <person name="Smanski M.J."/>
            <person name="Chevrette M.G."/>
            <person name="De Carvalho L.P.S."/>
            <person name="Shen B."/>
        </authorList>
    </citation>
    <scope>NUCLEOTIDE SEQUENCE [LARGE SCALE GENOMIC DNA]</scope>
    <source>
        <strain evidence="2 3">NPDC000234</strain>
    </source>
</reference>
<dbReference type="InterPro" id="IPR016187">
    <property type="entry name" value="CTDL_fold"/>
</dbReference>
<dbReference type="PANTHER" id="PTHR23150:SF19">
    <property type="entry name" value="FORMYLGLYCINE-GENERATING ENZYME"/>
    <property type="match status" value="1"/>
</dbReference>
<feature type="domain" description="Sulfatase-modifying factor enzyme-like" evidence="1">
    <location>
        <begin position="11"/>
        <end position="274"/>
    </location>
</feature>
<accession>A0ABV1X6E0</accession>
<dbReference type="Gene3D" id="3.90.1580.10">
    <property type="entry name" value="paralog of FGE (formylglycine-generating enzyme)"/>
    <property type="match status" value="1"/>
</dbReference>
<comment type="caution">
    <text evidence="2">The sequence shown here is derived from an EMBL/GenBank/DDBJ whole genome shotgun (WGS) entry which is preliminary data.</text>
</comment>
<evidence type="ECO:0000313" key="2">
    <source>
        <dbReference type="EMBL" id="MER7184594.1"/>
    </source>
</evidence>
<keyword evidence="3" id="KW-1185">Reference proteome</keyword>
<sequence length="276" mass="30866">MTRETVLSPRTEQWVVVEAGPFTIGLDEKKSDGRHASWSPAHTVHVDTFSISRTPVSVAEFARFVAETGHRTLAERQGYSYVWVGGEDTTTAGQDHLWWKIDGAYWQAPRGPESDVADKADHPVTHVDYADCLAYCEWSGTRLPTEVEWEKAARGTDGRMYPWGDTPPTPDSCNHSMFVGDTTPIGSYPDAGGPHGLADIVGNVWEWTSSLWQRYPFGSTEPRVIVTKSGTRLELGVFRGGSFFNDCTPRWVSPTTRCYTPRNYSCYDLGFRVCRS</sequence>
<dbReference type="InterPro" id="IPR005532">
    <property type="entry name" value="SUMF_dom"/>
</dbReference>
<dbReference type="Proteomes" id="UP001474181">
    <property type="component" value="Unassembled WGS sequence"/>
</dbReference>
<proteinExistence type="predicted"/>
<evidence type="ECO:0000259" key="1">
    <source>
        <dbReference type="Pfam" id="PF03781"/>
    </source>
</evidence>
<protein>
    <submittedName>
        <fullName evidence="2">SUMF1/EgtB/PvdO family nonheme iron enzyme</fullName>
    </submittedName>
</protein>
<dbReference type="PANTHER" id="PTHR23150">
    <property type="entry name" value="SULFATASE MODIFYING FACTOR 1, 2"/>
    <property type="match status" value="1"/>
</dbReference>
<gene>
    <name evidence="2" type="ORF">ABT404_34900</name>
</gene>
<dbReference type="InterPro" id="IPR051043">
    <property type="entry name" value="Sulfatase_Mod_Factor_Kinase"/>
</dbReference>
<dbReference type="RefSeq" id="WP_350786852.1">
    <property type="nucleotide sequence ID" value="NZ_JBEPEK010000348.1"/>
</dbReference>
<evidence type="ECO:0000313" key="3">
    <source>
        <dbReference type="Proteomes" id="UP001474181"/>
    </source>
</evidence>